<name>A0A812XE86_SYMPI</name>
<dbReference type="Proteomes" id="UP000649617">
    <property type="component" value="Unassembled WGS sequence"/>
</dbReference>
<proteinExistence type="predicted"/>
<reference evidence="2" key="1">
    <citation type="submission" date="2021-02" db="EMBL/GenBank/DDBJ databases">
        <authorList>
            <person name="Dougan E. K."/>
            <person name="Rhodes N."/>
            <person name="Thang M."/>
            <person name="Chan C."/>
        </authorList>
    </citation>
    <scope>NUCLEOTIDE SEQUENCE</scope>
</reference>
<dbReference type="AlphaFoldDB" id="A0A812XE86"/>
<keyword evidence="1" id="KW-0472">Membrane</keyword>
<feature type="transmembrane region" description="Helical" evidence="1">
    <location>
        <begin position="104"/>
        <end position="127"/>
    </location>
</feature>
<protein>
    <submittedName>
        <fullName evidence="2">Uncharacterized protein</fullName>
    </submittedName>
</protein>
<feature type="transmembrane region" description="Helical" evidence="1">
    <location>
        <begin position="133"/>
        <end position="154"/>
    </location>
</feature>
<comment type="caution">
    <text evidence="2">The sequence shown here is derived from an EMBL/GenBank/DDBJ whole genome shotgun (WGS) entry which is preliminary data.</text>
</comment>
<keyword evidence="1" id="KW-1133">Transmembrane helix</keyword>
<dbReference type="EMBL" id="CAJNIZ010045676">
    <property type="protein sequence ID" value="CAE7726816.1"/>
    <property type="molecule type" value="Genomic_DNA"/>
</dbReference>
<keyword evidence="3" id="KW-1185">Reference proteome</keyword>
<dbReference type="OrthoDB" id="413679at2759"/>
<accession>A0A812XE86</accession>
<gene>
    <name evidence="2" type="ORF">SPIL2461_LOCUS20805</name>
</gene>
<sequence>MADIELESGSAQSKSTSAPQERHGSVVMVHVIEFSRIALAMAGCAVAYAYSTQGHVEDAARLLQLGLSVALSGTCALEGICFYETAARQKGYDRGFDFSNGRNPYATQSTLWFAASCLVGVVAFFVYPRNPSAQIVLATLQLLFFLMSALNHAYEAVSHGNWRWQNVSRPLLSVAMVAGA</sequence>
<feature type="non-terminal residue" evidence="2">
    <location>
        <position position="180"/>
    </location>
</feature>
<organism evidence="2 3">
    <name type="scientific">Symbiodinium pilosum</name>
    <name type="common">Dinoflagellate</name>
    <dbReference type="NCBI Taxonomy" id="2952"/>
    <lineage>
        <taxon>Eukaryota</taxon>
        <taxon>Sar</taxon>
        <taxon>Alveolata</taxon>
        <taxon>Dinophyceae</taxon>
        <taxon>Suessiales</taxon>
        <taxon>Symbiodiniaceae</taxon>
        <taxon>Symbiodinium</taxon>
    </lineage>
</organism>
<evidence type="ECO:0000313" key="3">
    <source>
        <dbReference type="Proteomes" id="UP000649617"/>
    </source>
</evidence>
<evidence type="ECO:0000256" key="1">
    <source>
        <dbReference type="SAM" id="Phobius"/>
    </source>
</evidence>
<keyword evidence="1" id="KW-0812">Transmembrane</keyword>
<evidence type="ECO:0000313" key="2">
    <source>
        <dbReference type="EMBL" id="CAE7726816.1"/>
    </source>
</evidence>